<name>A0A9W7CU24_9STRA</name>
<evidence type="ECO:0000313" key="3">
    <source>
        <dbReference type="Proteomes" id="UP001165121"/>
    </source>
</evidence>
<reference evidence="2" key="1">
    <citation type="submission" date="2023-04" db="EMBL/GenBank/DDBJ databases">
        <title>Phytophthora fragariaefolia NBRC 109709.</title>
        <authorList>
            <person name="Ichikawa N."/>
            <person name="Sato H."/>
            <person name="Tonouchi N."/>
        </authorList>
    </citation>
    <scope>NUCLEOTIDE SEQUENCE</scope>
    <source>
        <strain evidence="2">NBRC 109709</strain>
    </source>
</reference>
<dbReference type="EMBL" id="BSXT01001518">
    <property type="protein sequence ID" value="GMF43208.1"/>
    <property type="molecule type" value="Genomic_DNA"/>
</dbReference>
<protein>
    <submittedName>
        <fullName evidence="2">Unnamed protein product</fullName>
    </submittedName>
</protein>
<proteinExistence type="predicted"/>
<accession>A0A9W7CU24</accession>
<dbReference type="AlphaFoldDB" id="A0A9W7CU24"/>
<evidence type="ECO:0000256" key="1">
    <source>
        <dbReference type="SAM" id="MobiDB-lite"/>
    </source>
</evidence>
<keyword evidence="3" id="KW-1185">Reference proteome</keyword>
<gene>
    <name evidence="2" type="ORF">Pfra01_001451700</name>
</gene>
<evidence type="ECO:0000313" key="2">
    <source>
        <dbReference type="EMBL" id="GMF43208.1"/>
    </source>
</evidence>
<feature type="region of interest" description="Disordered" evidence="1">
    <location>
        <begin position="1"/>
        <end position="30"/>
    </location>
</feature>
<dbReference type="Proteomes" id="UP001165121">
    <property type="component" value="Unassembled WGS sequence"/>
</dbReference>
<comment type="caution">
    <text evidence="2">The sequence shown here is derived from an EMBL/GenBank/DDBJ whole genome shotgun (WGS) entry which is preliminary data.</text>
</comment>
<sequence length="196" mass="21948">MTSRITAFSEKRPRLSENSTVTPHAPVNDDEPRQDAIVLWCNQTAVPSMRKIVDRLDGSFWRFHLNRDISALEVAGMGQGMQAEAESSMTVVGVDDVPPGRLIDPHEFDRFPLKLHFQSGRYMAPMRALDIPPLNELIHVHSNVNPGLCADSFFIVQWSIRISPGTSILREKSTSLWRSSRSPRPVPAATIGSYLK</sequence>
<organism evidence="2 3">
    <name type="scientific">Phytophthora fragariaefolia</name>
    <dbReference type="NCBI Taxonomy" id="1490495"/>
    <lineage>
        <taxon>Eukaryota</taxon>
        <taxon>Sar</taxon>
        <taxon>Stramenopiles</taxon>
        <taxon>Oomycota</taxon>
        <taxon>Peronosporomycetes</taxon>
        <taxon>Peronosporales</taxon>
        <taxon>Peronosporaceae</taxon>
        <taxon>Phytophthora</taxon>
    </lineage>
</organism>